<dbReference type="AlphaFoldDB" id="V5RJW2"/>
<dbReference type="PATRIC" id="fig|1276258.3.peg.213"/>
<proteinExistence type="predicted"/>
<dbReference type="EMBL" id="CP006682">
    <property type="protein sequence ID" value="AHB36065.1"/>
    <property type="molecule type" value="Genomic_DNA"/>
</dbReference>
<organism evidence="1 2">
    <name type="scientific">Spiroplasma apis B31</name>
    <dbReference type="NCBI Taxonomy" id="1276258"/>
    <lineage>
        <taxon>Bacteria</taxon>
        <taxon>Bacillati</taxon>
        <taxon>Mycoplasmatota</taxon>
        <taxon>Mollicutes</taxon>
        <taxon>Entomoplasmatales</taxon>
        <taxon>Spiroplasmataceae</taxon>
        <taxon>Spiroplasma</taxon>
    </lineage>
</organism>
<sequence length="343" mass="38636">MEALKVIQQIYKNNWRHENALGGSELAILFPNELTQDEVGFKSKVSFPIMTSPKLQTGWSQENGFVENDATEKEAEVELTEAFTSYTKIAKINSAAEAWAENKITVLEAIEAETYDEFVLNKICNGIVNKYSSPVKITKDNLVIEFKKLEKEAKKLKFKLKNCIILISPSVVATIVNSNISTSVSTIENTNITIRKLFNKYTTVEADIDDMGYQIVALLPSAFAWASGVETPLQAGQYVQGPYLGQIFTAVNKFYGAKVIMPQHIIGYEEPKLPTKTSTSGEYVSPTLDQFKQKTIEDLREKWIQNSKFEPEFKKTSNLIANAKTTEEVIEIAKNFEKIMQKE</sequence>
<evidence type="ECO:0008006" key="3">
    <source>
        <dbReference type="Google" id="ProtNLM"/>
    </source>
</evidence>
<evidence type="ECO:0000313" key="1">
    <source>
        <dbReference type="EMBL" id="AHB36065.1"/>
    </source>
</evidence>
<dbReference type="KEGG" id="sapi:SAPIS_v1c02190"/>
<accession>V5RJW2</accession>
<keyword evidence="2" id="KW-1185">Reference proteome</keyword>
<dbReference type="OrthoDB" id="391711at2"/>
<reference evidence="1 2" key="1">
    <citation type="journal article" date="2014" name="Genome Announc.">
        <title>Complete Genome Sequence of Spiroplasma apis B31T (ATCC 33834), a Bacterium Associated with May Disease of Honeybees (Apis mellifera).</title>
        <authorList>
            <person name="Ku C."/>
            <person name="Lo W.S."/>
            <person name="Chen L.L."/>
            <person name="Kuo C.H."/>
        </authorList>
    </citation>
    <scope>NUCLEOTIDE SEQUENCE [LARGE SCALE GENOMIC DNA]</scope>
    <source>
        <strain evidence="1">B31</strain>
    </source>
</reference>
<evidence type="ECO:0000313" key="2">
    <source>
        <dbReference type="Proteomes" id="UP000018550"/>
    </source>
</evidence>
<protein>
    <recommendedName>
        <fullName evidence="3">Major capsid protein</fullName>
    </recommendedName>
</protein>
<gene>
    <name evidence="1" type="ORF">SAPIS_v1c02190</name>
</gene>
<dbReference type="RefSeq" id="WP_023788999.1">
    <property type="nucleotide sequence ID" value="NC_022998.1"/>
</dbReference>
<dbReference type="STRING" id="1276258.SAPIS_v1c02190"/>
<dbReference type="HOGENOM" id="CLU_808683_0_0_14"/>
<dbReference type="Proteomes" id="UP000018550">
    <property type="component" value="Chromosome"/>
</dbReference>
<name>V5RJW2_SPIAP</name>